<evidence type="ECO:0000313" key="2">
    <source>
        <dbReference type="Proteomes" id="UP000182060"/>
    </source>
</evidence>
<dbReference type="AlphaFoldDB" id="A0AAC9NFJ2"/>
<reference evidence="1" key="1">
    <citation type="journal article" date="2017" name="Appl. Environ. Microbiol.">
        <title>Microdiversification of a pelagic Polynucleobacter species is mainly driven by acquisition of genomic islands from a partially interspecific gene pool.</title>
        <authorList>
            <person name="Hoetzinger M."/>
            <person name="Hahn M.W."/>
            <person name="Jezberova J."/>
            <person name="Schmidt J."/>
            <person name="Koll U."/>
        </authorList>
    </citation>
    <scope>NUCLEOTIDE SEQUENCE</scope>
    <source>
        <strain evidence="1">MWH-RechtKol4</strain>
    </source>
</reference>
<accession>A0AAC9NFJ2</accession>
<organism evidence="1 2">
    <name type="scientific">Polynucleobacter asymbioticus</name>
    <dbReference type="NCBI Taxonomy" id="576611"/>
    <lineage>
        <taxon>Bacteria</taxon>
        <taxon>Pseudomonadati</taxon>
        <taxon>Pseudomonadota</taxon>
        <taxon>Betaproteobacteria</taxon>
        <taxon>Burkholderiales</taxon>
        <taxon>Burkholderiaceae</taxon>
        <taxon>Polynucleobacter</taxon>
    </lineage>
</organism>
<proteinExistence type="predicted"/>
<dbReference type="SUPFAM" id="SSF53335">
    <property type="entry name" value="S-adenosyl-L-methionine-dependent methyltransferases"/>
    <property type="match status" value="1"/>
</dbReference>
<dbReference type="Proteomes" id="UP000182060">
    <property type="component" value="Chromosome"/>
</dbReference>
<dbReference type="Pfam" id="PF13578">
    <property type="entry name" value="Methyltransf_24"/>
    <property type="match status" value="1"/>
</dbReference>
<evidence type="ECO:0008006" key="3">
    <source>
        <dbReference type="Google" id="ProtNLM"/>
    </source>
</evidence>
<gene>
    <name evidence="1" type="ORF">AOC25_01985</name>
</gene>
<dbReference type="EMBL" id="CP015017">
    <property type="protein sequence ID" value="APC00475.1"/>
    <property type="molecule type" value="Genomic_DNA"/>
</dbReference>
<evidence type="ECO:0000313" key="1">
    <source>
        <dbReference type="EMBL" id="APC00475.1"/>
    </source>
</evidence>
<name>A0AAC9NFJ2_9BURK</name>
<dbReference type="InterPro" id="IPR029063">
    <property type="entry name" value="SAM-dependent_MTases_sf"/>
</dbReference>
<dbReference type="Gene3D" id="3.40.50.150">
    <property type="entry name" value="Vaccinia Virus protein VP39"/>
    <property type="match status" value="1"/>
</dbReference>
<sequence length="241" mass="27321">MSTVSSVLQPVGTPVRLRRLVKLSAMLSAKNYLEVGVSHGSTFFGVDIPTKDAVDPKFQFDVKSKIKAGIQFHELTSDDFFSKLDWSIKYDLIYLDGLHTFEQTYRDFCNSLQHIHENSVILIDDTFPNDVFSSIPNQRLCGELREKFGTPAGGAWHGDVYKIVFAIHDFHPGFNYRTIVGSGNAQTLIWPSKSGWRSPLFKSLEEISRLSYTDLLESYTLMRPTEEDEALSLCISELLKK</sequence>
<protein>
    <recommendedName>
        <fullName evidence="3">Class I SAM-dependent methyltransferase</fullName>
    </recommendedName>
</protein>
<dbReference type="RefSeq" id="WP_071538702.1">
    <property type="nucleotide sequence ID" value="NZ_CP015016.1"/>
</dbReference>